<accession>A0A0C3H954</accession>
<dbReference type="AlphaFoldDB" id="A0A0C3H954"/>
<dbReference type="Proteomes" id="UP000054321">
    <property type="component" value="Unassembled WGS sequence"/>
</dbReference>
<evidence type="ECO:0000313" key="2">
    <source>
        <dbReference type="Proteomes" id="UP000054321"/>
    </source>
</evidence>
<evidence type="ECO:0000313" key="1">
    <source>
        <dbReference type="EMBL" id="KIM98901.1"/>
    </source>
</evidence>
<organism evidence="1 2">
    <name type="scientific">Oidiodendron maius (strain Zn)</name>
    <dbReference type="NCBI Taxonomy" id="913774"/>
    <lineage>
        <taxon>Eukaryota</taxon>
        <taxon>Fungi</taxon>
        <taxon>Dikarya</taxon>
        <taxon>Ascomycota</taxon>
        <taxon>Pezizomycotina</taxon>
        <taxon>Leotiomycetes</taxon>
        <taxon>Leotiomycetes incertae sedis</taxon>
        <taxon>Myxotrichaceae</taxon>
        <taxon>Oidiodendron</taxon>
    </lineage>
</organism>
<dbReference type="HOGENOM" id="CLU_2813064_0_0_1"/>
<keyword evidence="2" id="KW-1185">Reference proteome</keyword>
<name>A0A0C3H954_OIDMZ</name>
<reference evidence="1 2" key="1">
    <citation type="submission" date="2014-04" db="EMBL/GenBank/DDBJ databases">
        <authorList>
            <consortium name="DOE Joint Genome Institute"/>
            <person name="Kuo A."/>
            <person name="Martino E."/>
            <person name="Perotto S."/>
            <person name="Kohler A."/>
            <person name="Nagy L.G."/>
            <person name="Floudas D."/>
            <person name="Copeland A."/>
            <person name="Barry K.W."/>
            <person name="Cichocki N."/>
            <person name="Veneault-Fourrey C."/>
            <person name="LaButti K."/>
            <person name="Lindquist E.A."/>
            <person name="Lipzen A."/>
            <person name="Lundell T."/>
            <person name="Morin E."/>
            <person name="Murat C."/>
            <person name="Sun H."/>
            <person name="Tunlid A."/>
            <person name="Henrissat B."/>
            <person name="Grigoriev I.V."/>
            <person name="Hibbett D.S."/>
            <person name="Martin F."/>
            <person name="Nordberg H.P."/>
            <person name="Cantor M.N."/>
            <person name="Hua S.X."/>
        </authorList>
    </citation>
    <scope>NUCLEOTIDE SEQUENCE [LARGE SCALE GENOMIC DNA]</scope>
    <source>
        <strain evidence="1 2">Zn</strain>
    </source>
</reference>
<sequence>MIVSIAPEDLNAYTYPDVLRPMNDQIPNSYSYTGTHEYLVKHGLVYIYIHSAYVYRETRSHISLSHK</sequence>
<dbReference type="EMBL" id="KN832879">
    <property type="protein sequence ID" value="KIM98901.1"/>
    <property type="molecule type" value="Genomic_DNA"/>
</dbReference>
<proteinExistence type="predicted"/>
<gene>
    <name evidence="1" type="ORF">OIDMADRAFT_19912</name>
</gene>
<reference evidence="2" key="2">
    <citation type="submission" date="2015-01" db="EMBL/GenBank/DDBJ databases">
        <title>Evolutionary Origins and Diversification of the Mycorrhizal Mutualists.</title>
        <authorList>
            <consortium name="DOE Joint Genome Institute"/>
            <consortium name="Mycorrhizal Genomics Consortium"/>
            <person name="Kohler A."/>
            <person name="Kuo A."/>
            <person name="Nagy L.G."/>
            <person name="Floudas D."/>
            <person name="Copeland A."/>
            <person name="Barry K.W."/>
            <person name="Cichocki N."/>
            <person name="Veneault-Fourrey C."/>
            <person name="LaButti K."/>
            <person name="Lindquist E.A."/>
            <person name="Lipzen A."/>
            <person name="Lundell T."/>
            <person name="Morin E."/>
            <person name="Murat C."/>
            <person name="Riley R."/>
            <person name="Ohm R."/>
            <person name="Sun H."/>
            <person name="Tunlid A."/>
            <person name="Henrissat B."/>
            <person name="Grigoriev I.V."/>
            <person name="Hibbett D.S."/>
            <person name="Martin F."/>
        </authorList>
    </citation>
    <scope>NUCLEOTIDE SEQUENCE [LARGE SCALE GENOMIC DNA]</scope>
    <source>
        <strain evidence="2">Zn</strain>
    </source>
</reference>
<protein>
    <submittedName>
        <fullName evidence="1">Uncharacterized protein</fullName>
    </submittedName>
</protein>
<dbReference type="InParanoid" id="A0A0C3H954"/>